<dbReference type="GO" id="GO:0030170">
    <property type="term" value="F:pyridoxal phosphate binding"/>
    <property type="evidence" value="ECO:0007669"/>
    <property type="project" value="InterPro"/>
</dbReference>
<keyword evidence="5" id="KW-0456">Lyase</keyword>
<dbReference type="Gene3D" id="3.90.1150.10">
    <property type="entry name" value="Aspartate Aminotransferase, domain 1"/>
    <property type="match status" value="1"/>
</dbReference>
<name>A0A395NVS7_TRIAR</name>
<gene>
    <name evidence="5" type="ORF">TARUN_2073</name>
</gene>
<dbReference type="Proteomes" id="UP000266272">
    <property type="component" value="Unassembled WGS sequence"/>
</dbReference>
<dbReference type="EMBL" id="PXOA01000123">
    <property type="protein sequence ID" value="RFU80158.1"/>
    <property type="molecule type" value="Genomic_DNA"/>
</dbReference>
<dbReference type="GO" id="GO:0005737">
    <property type="term" value="C:cytoplasm"/>
    <property type="evidence" value="ECO:0007669"/>
    <property type="project" value="TreeGrafter"/>
</dbReference>
<evidence type="ECO:0000256" key="2">
    <source>
        <dbReference type="ARBA" id="ARBA00022898"/>
    </source>
</evidence>
<evidence type="ECO:0000256" key="1">
    <source>
        <dbReference type="ARBA" id="ARBA00001933"/>
    </source>
</evidence>
<proteinExistence type="inferred from homology"/>
<dbReference type="InterPro" id="IPR000277">
    <property type="entry name" value="Cys/Met-Metab_PyrdxlP-dep_enz"/>
</dbReference>
<dbReference type="OrthoDB" id="3512640at2759"/>
<dbReference type="InterPro" id="IPR015422">
    <property type="entry name" value="PyrdxlP-dep_Trfase_small"/>
</dbReference>
<comment type="cofactor">
    <cofactor evidence="1 4">
        <name>pyridoxal 5'-phosphate</name>
        <dbReference type="ChEBI" id="CHEBI:597326"/>
    </cofactor>
</comment>
<dbReference type="STRING" id="490622.A0A395NVS7"/>
<dbReference type="Gene3D" id="3.40.640.10">
    <property type="entry name" value="Type I PLP-dependent aspartate aminotransferase-like (Major domain)"/>
    <property type="match status" value="1"/>
</dbReference>
<dbReference type="Pfam" id="PF01053">
    <property type="entry name" value="Cys_Met_Meta_PP"/>
    <property type="match status" value="1"/>
</dbReference>
<dbReference type="SUPFAM" id="SSF53383">
    <property type="entry name" value="PLP-dependent transferases"/>
    <property type="match status" value="1"/>
</dbReference>
<evidence type="ECO:0000313" key="5">
    <source>
        <dbReference type="EMBL" id="RFU80158.1"/>
    </source>
</evidence>
<reference evidence="5 6" key="1">
    <citation type="journal article" date="2018" name="PLoS Pathog.">
        <title>Evolution of structural diversity of trichothecenes, a family of toxins produced by plant pathogenic and entomopathogenic fungi.</title>
        <authorList>
            <person name="Proctor R.H."/>
            <person name="McCormick S.P."/>
            <person name="Kim H.S."/>
            <person name="Cardoza R.E."/>
            <person name="Stanley A.M."/>
            <person name="Lindo L."/>
            <person name="Kelly A."/>
            <person name="Brown D.W."/>
            <person name="Lee T."/>
            <person name="Vaughan M.M."/>
            <person name="Alexander N.J."/>
            <person name="Busman M."/>
            <person name="Gutierrez S."/>
        </authorList>
    </citation>
    <scope>NUCLEOTIDE SEQUENCE [LARGE SCALE GENOMIC DNA]</scope>
    <source>
        <strain evidence="5 6">IBT 40837</strain>
    </source>
</reference>
<dbReference type="GO" id="GO:0019346">
    <property type="term" value="P:transsulfuration"/>
    <property type="evidence" value="ECO:0007669"/>
    <property type="project" value="InterPro"/>
</dbReference>
<keyword evidence="2 3" id="KW-0663">Pyridoxal phosphate</keyword>
<dbReference type="AlphaFoldDB" id="A0A395NVS7"/>
<protein>
    <submittedName>
        <fullName evidence="5">Cystathionine beta-lyase cystathionine gamma-synthase</fullName>
    </submittedName>
</protein>
<evidence type="ECO:0000256" key="4">
    <source>
        <dbReference type="RuleBase" id="RU362118"/>
    </source>
</evidence>
<sequence length="413" mass="45297">MGHYPETLALHADDELDVSNDVAPPLHVASTFRFPSDPEELVPLRYRSAEDKSHVYSRLTNPNTTRFEAILTSLLKAPSLTYTSGLSALLGVLFCLKPRQISMGKGYPGCHGTVALISGLNGMKKLPLDCKTADLDAGDVIFLETPINPTGIALNIQEFADKAHSRGAILIVDATFAPPGLQDPFKHGADIVLHSGTKYLGGHSDMLCGVVATKNTEWFAQLKKERFFLGGVMGSLEGWLGVRSMRTLNLRIMLQSESATSLVKWLNTALQINEGSDMKKDCELESESHVIKAALSTVTHASLQTADLEQGWLKSQMPNGFGPVFSICLKSRNMAKRFPSKLRLFSHSTSLGGVESLIEWRTMTDPDADPTLLRVSIGVENWEDLRLDFLQALQAVLQDEEKENADKQVTCTN</sequence>
<dbReference type="FunFam" id="3.90.1150.10:FF:000066">
    <property type="entry name" value="Putative cystathionine beta-lyase"/>
    <property type="match status" value="1"/>
</dbReference>
<keyword evidence="6" id="KW-1185">Reference proteome</keyword>
<dbReference type="InterPro" id="IPR015421">
    <property type="entry name" value="PyrdxlP-dep_Trfase_major"/>
</dbReference>
<comment type="caution">
    <text evidence="5">The sequence shown here is derived from an EMBL/GenBank/DDBJ whole genome shotgun (WGS) entry which is preliminary data.</text>
</comment>
<evidence type="ECO:0000313" key="6">
    <source>
        <dbReference type="Proteomes" id="UP000266272"/>
    </source>
</evidence>
<dbReference type="InterPro" id="IPR054542">
    <property type="entry name" value="Cys_met_metab_PP"/>
</dbReference>
<evidence type="ECO:0000256" key="3">
    <source>
        <dbReference type="PIRSR" id="PIRSR001434-2"/>
    </source>
</evidence>
<organism evidence="5 6">
    <name type="scientific">Trichoderma arundinaceum</name>
    <dbReference type="NCBI Taxonomy" id="490622"/>
    <lineage>
        <taxon>Eukaryota</taxon>
        <taxon>Fungi</taxon>
        <taxon>Dikarya</taxon>
        <taxon>Ascomycota</taxon>
        <taxon>Pezizomycotina</taxon>
        <taxon>Sordariomycetes</taxon>
        <taxon>Hypocreomycetidae</taxon>
        <taxon>Hypocreales</taxon>
        <taxon>Hypocreaceae</taxon>
        <taxon>Trichoderma</taxon>
    </lineage>
</organism>
<dbReference type="PANTHER" id="PTHR11808">
    <property type="entry name" value="TRANS-SULFURATION ENZYME FAMILY MEMBER"/>
    <property type="match status" value="1"/>
</dbReference>
<dbReference type="PANTHER" id="PTHR11808:SF35">
    <property type="entry name" value="CYSTATHIONINE GAMMA-SYNTHASE (AFU_ORTHOLOGUE AFUA_7G01590)"/>
    <property type="match status" value="1"/>
</dbReference>
<dbReference type="PIRSF" id="PIRSF001434">
    <property type="entry name" value="CGS"/>
    <property type="match status" value="1"/>
</dbReference>
<dbReference type="FunFam" id="3.40.640.10:FF:000072">
    <property type="entry name" value="Putative cystathionine beta-lyase"/>
    <property type="match status" value="1"/>
</dbReference>
<dbReference type="InterPro" id="IPR015424">
    <property type="entry name" value="PyrdxlP-dep_Trfase"/>
</dbReference>
<feature type="modified residue" description="N6-(pyridoxal phosphate)lysine" evidence="3">
    <location>
        <position position="198"/>
    </location>
</feature>
<dbReference type="GO" id="GO:0016846">
    <property type="term" value="F:carbon-sulfur lyase activity"/>
    <property type="evidence" value="ECO:0007669"/>
    <property type="project" value="TreeGrafter"/>
</dbReference>
<comment type="similarity">
    <text evidence="4">Belongs to the trans-sulfuration enzymes family.</text>
</comment>
<dbReference type="PROSITE" id="PS00868">
    <property type="entry name" value="CYS_MET_METAB_PP"/>
    <property type="match status" value="1"/>
</dbReference>
<accession>A0A395NVS7</accession>